<evidence type="ECO:0000313" key="2">
    <source>
        <dbReference type="Proteomes" id="UP000217696"/>
    </source>
</evidence>
<name>A0A0U5B4Z0_9BACL</name>
<keyword evidence="2" id="KW-1185">Reference proteome</keyword>
<proteinExistence type="predicted"/>
<sequence>MLRNKKLSGVSKPLRLVEQVLGDQGFQRKGSKEAPVYRMNILDAATHQSYALEIPFREERKKDDHLVRLGDAYVRTGTGEEEGVPRAVSLAAECKLSEVADYLTTYHHAQQLH</sequence>
<dbReference type="RefSeq" id="WP_096467105.1">
    <property type="nucleotide sequence ID" value="NZ_AP017312.1"/>
</dbReference>
<dbReference type="OrthoDB" id="2971177at2"/>
<accession>A0A0U5B4Z0</accession>
<organism evidence="1 2">
    <name type="scientific">Aneurinibacillus soli</name>
    <dbReference type="NCBI Taxonomy" id="1500254"/>
    <lineage>
        <taxon>Bacteria</taxon>
        <taxon>Bacillati</taxon>
        <taxon>Bacillota</taxon>
        <taxon>Bacilli</taxon>
        <taxon>Bacillales</taxon>
        <taxon>Paenibacillaceae</taxon>
        <taxon>Aneurinibacillus group</taxon>
        <taxon>Aneurinibacillus</taxon>
    </lineage>
</organism>
<gene>
    <name evidence="1" type="ORF">CB4_03624</name>
</gene>
<dbReference type="KEGG" id="asoc:CB4_03624"/>
<dbReference type="Proteomes" id="UP000217696">
    <property type="component" value="Chromosome"/>
</dbReference>
<reference evidence="1 2" key="1">
    <citation type="submission" date="2015-12" db="EMBL/GenBank/DDBJ databases">
        <title>Genome sequence of Aneurinibacillus soli.</title>
        <authorList>
            <person name="Lee J.S."/>
            <person name="Lee K.C."/>
            <person name="Kim K.K."/>
            <person name="Lee B.W."/>
        </authorList>
    </citation>
    <scope>NUCLEOTIDE SEQUENCE [LARGE SCALE GENOMIC DNA]</scope>
    <source>
        <strain evidence="1 2">CB4</strain>
    </source>
</reference>
<dbReference type="EMBL" id="AP017312">
    <property type="protein sequence ID" value="BAU29424.1"/>
    <property type="molecule type" value="Genomic_DNA"/>
</dbReference>
<dbReference type="AlphaFoldDB" id="A0A0U5B4Z0"/>
<protein>
    <submittedName>
        <fullName evidence="1">Uncharacterized protein</fullName>
    </submittedName>
</protein>
<evidence type="ECO:0000313" key="1">
    <source>
        <dbReference type="EMBL" id="BAU29424.1"/>
    </source>
</evidence>